<dbReference type="Pfam" id="PF20081">
    <property type="entry name" value="DUF6475"/>
    <property type="match status" value="1"/>
</dbReference>
<dbReference type="Gene3D" id="1.10.8.200">
    <property type="entry name" value="Replisome organizer (g39p helicase loader/inhibitor protein)"/>
    <property type="match status" value="1"/>
</dbReference>
<keyword evidence="3" id="KW-1185">Reference proteome</keyword>
<dbReference type="RefSeq" id="WP_212684830.1">
    <property type="nucleotide sequence ID" value="NZ_JAGSPM010000007.1"/>
</dbReference>
<comment type="caution">
    <text evidence="2">The sequence shown here is derived from an EMBL/GenBank/DDBJ whole genome shotgun (WGS) entry which is preliminary data.</text>
</comment>
<reference evidence="2 3" key="1">
    <citation type="submission" date="2021-04" db="EMBL/GenBank/DDBJ databases">
        <title>novel species isolated from subtropical streams in China.</title>
        <authorList>
            <person name="Lu H."/>
        </authorList>
    </citation>
    <scope>NUCLEOTIDE SEQUENCE [LARGE SCALE GENOMIC DNA]</scope>
    <source>
        <strain evidence="2 3">BYS107W</strain>
    </source>
</reference>
<evidence type="ECO:0000259" key="1">
    <source>
        <dbReference type="Pfam" id="PF20081"/>
    </source>
</evidence>
<dbReference type="Proteomes" id="UP000680158">
    <property type="component" value="Unassembled WGS sequence"/>
</dbReference>
<evidence type="ECO:0000313" key="2">
    <source>
        <dbReference type="EMBL" id="MBR7747437.1"/>
    </source>
</evidence>
<evidence type="ECO:0000313" key="3">
    <source>
        <dbReference type="Proteomes" id="UP000680158"/>
    </source>
</evidence>
<name>A0A941DIC0_9BURK</name>
<dbReference type="InterPro" id="IPR045521">
    <property type="entry name" value="DUF6475"/>
</dbReference>
<proteinExistence type="predicted"/>
<gene>
    <name evidence="2" type="ORF">KDM92_12665</name>
</gene>
<accession>A0A941DIC0</accession>
<protein>
    <recommendedName>
        <fullName evidence="1">DUF6475 domain-containing protein</fullName>
    </recommendedName>
</protein>
<sequence>MQDNDQVKFVTILTGIADYYGKTLAQGVIELYWQGLRQYDIEAVEKALWEHTQNPDNGQFMPKIADVTRTLQGRTQDQASIAWSKVDAAVRKIGTYRDVVFDDGIIHRVLSDMGGWIGLGMKTEDDWPFVAREFENRYRGYKLRGEVPEYPPLMLGIANAQNAMSGMQGQEPVLIGKAEKAQQVLLGGTDKPMIAMTDASEKLPEFKPRLIAA</sequence>
<feature type="domain" description="DUF6475" evidence="1">
    <location>
        <begin position="99"/>
        <end position="188"/>
    </location>
</feature>
<dbReference type="EMBL" id="JAGSPM010000007">
    <property type="protein sequence ID" value="MBR7747437.1"/>
    <property type="molecule type" value="Genomic_DNA"/>
</dbReference>
<organism evidence="2 3">
    <name type="scientific">Undibacterium baiyunense</name>
    <dbReference type="NCBI Taxonomy" id="2828731"/>
    <lineage>
        <taxon>Bacteria</taxon>
        <taxon>Pseudomonadati</taxon>
        <taxon>Pseudomonadota</taxon>
        <taxon>Betaproteobacteria</taxon>
        <taxon>Burkholderiales</taxon>
        <taxon>Oxalobacteraceae</taxon>
        <taxon>Undibacterium</taxon>
    </lineage>
</organism>
<dbReference type="AlphaFoldDB" id="A0A941DIC0"/>